<gene>
    <name evidence="2" type="ORF">FHX37_2653</name>
</gene>
<sequence length="323" mass="36392">MQASIWNIPYGSIHVWLCFKLRIMARRGSRQDETTNSTGRPTVARWELAKRLRALRGERSFNEVVKAVRTAGSSLSRWENPGEGGSVPGQLALERLLHHYEVDQETWDRMLELRQQAKVPGWWQTLDVAEYYGTFMALEEAATDIRTWQSQLIPGLLQTEEYARAVLKADNSDRPPDVVDYHMDIRAQRQERWKADDNGPHIWAIISEAAVRPAVGGNAAMARQLHHLISMADHHRVTLQVLPFSVGTHAGMVLSSFVILRLAEDLLSTVHLEGQGANLFLDSKDDLAEYGSRFNKLRAAALGTAATCEFLAKVAEELEKENL</sequence>
<organism evidence="2 3">
    <name type="scientific">Haloactinospora alba</name>
    <dbReference type="NCBI Taxonomy" id="405555"/>
    <lineage>
        <taxon>Bacteria</taxon>
        <taxon>Bacillati</taxon>
        <taxon>Actinomycetota</taxon>
        <taxon>Actinomycetes</taxon>
        <taxon>Streptosporangiales</taxon>
        <taxon>Nocardiopsidaceae</taxon>
        <taxon>Haloactinospora</taxon>
    </lineage>
</organism>
<dbReference type="Pfam" id="PF19054">
    <property type="entry name" value="DUF5753"/>
    <property type="match status" value="1"/>
</dbReference>
<keyword evidence="3" id="KW-1185">Reference proteome</keyword>
<evidence type="ECO:0000313" key="3">
    <source>
        <dbReference type="Proteomes" id="UP000317422"/>
    </source>
</evidence>
<dbReference type="AlphaFoldDB" id="A0A543NLJ1"/>
<proteinExistence type="predicted"/>
<protein>
    <submittedName>
        <fullName evidence="2">Helix-turn-helix protein</fullName>
    </submittedName>
</protein>
<evidence type="ECO:0000313" key="2">
    <source>
        <dbReference type="EMBL" id="TQN32676.1"/>
    </source>
</evidence>
<dbReference type="InterPro" id="IPR043917">
    <property type="entry name" value="DUF5753"/>
</dbReference>
<name>A0A543NLJ1_9ACTN</name>
<accession>A0A543NLJ1</accession>
<dbReference type="Pfam" id="PF13560">
    <property type="entry name" value="HTH_31"/>
    <property type="match status" value="1"/>
</dbReference>
<dbReference type="EMBL" id="VFQC01000001">
    <property type="protein sequence ID" value="TQN32676.1"/>
    <property type="molecule type" value="Genomic_DNA"/>
</dbReference>
<evidence type="ECO:0000259" key="1">
    <source>
        <dbReference type="Pfam" id="PF19054"/>
    </source>
</evidence>
<comment type="caution">
    <text evidence="2">The sequence shown here is derived from an EMBL/GenBank/DDBJ whole genome shotgun (WGS) entry which is preliminary data.</text>
</comment>
<reference evidence="2 3" key="1">
    <citation type="submission" date="2019-06" db="EMBL/GenBank/DDBJ databases">
        <title>Sequencing the genomes of 1000 actinobacteria strains.</title>
        <authorList>
            <person name="Klenk H.-P."/>
        </authorList>
    </citation>
    <scope>NUCLEOTIDE SEQUENCE [LARGE SCALE GENOMIC DNA]</scope>
    <source>
        <strain evidence="2 3">DSM 45015</strain>
    </source>
</reference>
<dbReference type="Proteomes" id="UP000317422">
    <property type="component" value="Unassembled WGS sequence"/>
</dbReference>
<feature type="domain" description="DUF5753" evidence="1">
    <location>
        <begin position="133"/>
        <end position="312"/>
    </location>
</feature>